<evidence type="ECO:0000313" key="1">
    <source>
        <dbReference type="EMBL" id="PJJ63054.1"/>
    </source>
</evidence>
<proteinExistence type="predicted"/>
<protein>
    <recommendedName>
        <fullName evidence="3">Nuclear transport factor 2 family protein</fullName>
    </recommendedName>
</protein>
<reference evidence="1 2" key="1">
    <citation type="submission" date="2017-11" db="EMBL/GenBank/DDBJ databases">
        <title>Genomic Encyclopedia of Archaeal and Bacterial Type Strains, Phase II (KMG-II): From Individual Species to Whole Genera.</title>
        <authorList>
            <person name="Goeker M."/>
        </authorList>
    </citation>
    <scope>NUCLEOTIDE SEQUENCE [LARGE SCALE GENOMIC DNA]</scope>
    <source>
        <strain evidence="1 2">DSM 27617</strain>
    </source>
</reference>
<accession>A0A2M9BY93</accession>
<dbReference type="OrthoDB" id="794858at2"/>
<dbReference type="AlphaFoldDB" id="A0A2M9BY93"/>
<gene>
    <name evidence="1" type="ORF">CLV73_3572</name>
</gene>
<organism evidence="1 2">
    <name type="scientific">Chryseobacterium geocarposphaerae</name>
    <dbReference type="NCBI Taxonomy" id="1416776"/>
    <lineage>
        <taxon>Bacteria</taxon>
        <taxon>Pseudomonadati</taxon>
        <taxon>Bacteroidota</taxon>
        <taxon>Flavobacteriia</taxon>
        <taxon>Flavobacteriales</taxon>
        <taxon>Weeksellaceae</taxon>
        <taxon>Chryseobacterium group</taxon>
        <taxon>Chryseobacterium</taxon>
    </lineage>
</organism>
<name>A0A2M9BY93_9FLAO</name>
<evidence type="ECO:0000313" key="2">
    <source>
        <dbReference type="Proteomes" id="UP000228740"/>
    </source>
</evidence>
<sequence>MDSKKLIELTKQLIYEATHFNVPYVQQIYSDNLLIVKVSKDGTVDTMNKEQLVSFVKGNNDAKATPFSTKAEFHYAVCDGNMGMVVMTRDLELNGNSAPKFFTLIWEYSSERWQVAKESYVELN</sequence>
<dbReference type="EMBL" id="PGFD01000003">
    <property type="protein sequence ID" value="PJJ63054.1"/>
    <property type="molecule type" value="Genomic_DNA"/>
</dbReference>
<dbReference type="Proteomes" id="UP000228740">
    <property type="component" value="Unassembled WGS sequence"/>
</dbReference>
<dbReference type="RefSeq" id="WP_100378171.1">
    <property type="nucleotide sequence ID" value="NZ_PGFD01000003.1"/>
</dbReference>
<keyword evidence="2" id="KW-1185">Reference proteome</keyword>
<comment type="caution">
    <text evidence="1">The sequence shown here is derived from an EMBL/GenBank/DDBJ whole genome shotgun (WGS) entry which is preliminary data.</text>
</comment>
<evidence type="ECO:0008006" key="3">
    <source>
        <dbReference type="Google" id="ProtNLM"/>
    </source>
</evidence>